<proteinExistence type="predicted"/>
<feature type="transmembrane region" description="Helical" evidence="1">
    <location>
        <begin position="46"/>
        <end position="71"/>
    </location>
</feature>
<organism evidence="2 3">
    <name type="scientific">Anoxybacillus andreesenii</name>
    <dbReference type="NCBI Taxonomy" id="1325932"/>
    <lineage>
        <taxon>Bacteria</taxon>
        <taxon>Bacillati</taxon>
        <taxon>Bacillota</taxon>
        <taxon>Bacilli</taxon>
        <taxon>Bacillales</taxon>
        <taxon>Anoxybacillaceae</taxon>
        <taxon>Anoxybacillus</taxon>
    </lineage>
</organism>
<feature type="transmembrane region" description="Helical" evidence="1">
    <location>
        <begin position="143"/>
        <end position="163"/>
    </location>
</feature>
<feature type="transmembrane region" description="Helical" evidence="1">
    <location>
        <begin position="77"/>
        <end position="96"/>
    </location>
</feature>
<keyword evidence="1" id="KW-0472">Membrane</keyword>
<feature type="transmembrane region" description="Helical" evidence="1">
    <location>
        <begin position="103"/>
        <end position="123"/>
    </location>
</feature>
<dbReference type="RefSeq" id="WP_307150794.1">
    <property type="nucleotide sequence ID" value="NZ_JAUSTU010000011.1"/>
</dbReference>
<keyword evidence="3" id="KW-1185">Reference proteome</keyword>
<sequence>MTKYRSVLSQFNRDIPLLLCLMGLVFLTSTYKLTFIYGITITFASIFLFLILRIYGLATSIITGLLTFLFIPKEMSHIAYQTIFLLEIVFVGLFFLKGRKAKMFYVDVLFWVLIGGALLFFMNREFLSGYALPFKVCKDIINALVNVLIADMLLAYFPFYKLLKSNRLSKNNVSIHQFLAHITLLSALLPFYVSVTTNTINIYESISTDLVEEARMTATRVEKQIRALKQNGLVDPSVLRKILFENESQEYVMIIEQNKRVLAATNDQEGTSSTVLAQKYRAKEIKEHFYEFLPLENKDIQPIVGHLYTLANKINNGRKRNRSLFRSPSIFQLNIFNRIILFQWSRKH</sequence>
<comment type="caution">
    <text evidence="2">The sequence shown here is derived from an EMBL/GenBank/DDBJ whole genome shotgun (WGS) entry which is preliminary data.</text>
</comment>
<dbReference type="Proteomes" id="UP001231362">
    <property type="component" value="Unassembled WGS sequence"/>
</dbReference>
<evidence type="ECO:0000256" key="1">
    <source>
        <dbReference type="SAM" id="Phobius"/>
    </source>
</evidence>
<gene>
    <name evidence="2" type="ORF">J2S07_002596</name>
</gene>
<name>A0ABT9V5Q3_9BACL</name>
<evidence type="ECO:0000313" key="2">
    <source>
        <dbReference type="EMBL" id="MDQ0156277.1"/>
    </source>
</evidence>
<keyword evidence="1" id="KW-1133">Transmembrane helix</keyword>
<keyword evidence="1" id="KW-0812">Transmembrane</keyword>
<feature type="transmembrane region" description="Helical" evidence="1">
    <location>
        <begin position="15"/>
        <end position="34"/>
    </location>
</feature>
<accession>A0ABT9V5Q3</accession>
<protein>
    <submittedName>
        <fullName evidence="2">Uncharacterized protein</fullName>
    </submittedName>
</protein>
<reference evidence="2 3" key="1">
    <citation type="submission" date="2023-07" db="EMBL/GenBank/DDBJ databases">
        <title>Genomic Encyclopedia of Type Strains, Phase IV (KMG-IV): sequencing the most valuable type-strain genomes for metagenomic binning, comparative biology and taxonomic classification.</title>
        <authorList>
            <person name="Goeker M."/>
        </authorList>
    </citation>
    <scope>NUCLEOTIDE SEQUENCE [LARGE SCALE GENOMIC DNA]</scope>
    <source>
        <strain evidence="2 3">DSM 23948</strain>
    </source>
</reference>
<feature type="transmembrane region" description="Helical" evidence="1">
    <location>
        <begin position="175"/>
        <end position="193"/>
    </location>
</feature>
<dbReference type="EMBL" id="JAUSTU010000011">
    <property type="protein sequence ID" value="MDQ0156277.1"/>
    <property type="molecule type" value="Genomic_DNA"/>
</dbReference>
<evidence type="ECO:0000313" key="3">
    <source>
        <dbReference type="Proteomes" id="UP001231362"/>
    </source>
</evidence>